<feature type="signal peptide" evidence="2">
    <location>
        <begin position="1"/>
        <end position="29"/>
    </location>
</feature>
<dbReference type="RefSeq" id="WP_220185782.1">
    <property type="nucleotide sequence ID" value="NZ_UGRU01000001.1"/>
</dbReference>
<feature type="chain" id="PRO_5016615215" evidence="2">
    <location>
        <begin position="30"/>
        <end position="85"/>
    </location>
</feature>
<evidence type="ECO:0000313" key="3">
    <source>
        <dbReference type="EMBL" id="SUA46845.1"/>
    </source>
</evidence>
<organism evidence="3 4">
    <name type="scientific">Nocardia africana</name>
    <dbReference type="NCBI Taxonomy" id="134964"/>
    <lineage>
        <taxon>Bacteria</taxon>
        <taxon>Bacillati</taxon>
        <taxon>Actinomycetota</taxon>
        <taxon>Actinomycetes</taxon>
        <taxon>Mycobacteriales</taxon>
        <taxon>Nocardiaceae</taxon>
        <taxon>Nocardia</taxon>
    </lineage>
</organism>
<evidence type="ECO:0000256" key="2">
    <source>
        <dbReference type="SAM" id="SignalP"/>
    </source>
</evidence>
<reference evidence="3 4" key="1">
    <citation type="submission" date="2018-06" db="EMBL/GenBank/DDBJ databases">
        <authorList>
            <consortium name="Pathogen Informatics"/>
            <person name="Doyle S."/>
        </authorList>
    </citation>
    <scope>NUCLEOTIDE SEQUENCE [LARGE SCALE GENOMIC DNA]</scope>
    <source>
        <strain evidence="3 4">NCTC13184</strain>
    </source>
</reference>
<protein>
    <submittedName>
        <fullName evidence="3">Uncharacterized protein</fullName>
    </submittedName>
</protein>
<feature type="region of interest" description="Disordered" evidence="1">
    <location>
        <begin position="61"/>
        <end position="85"/>
    </location>
</feature>
<evidence type="ECO:0000256" key="1">
    <source>
        <dbReference type="SAM" id="MobiDB-lite"/>
    </source>
</evidence>
<accession>A0A378X1Z3</accession>
<dbReference type="Proteomes" id="UP000255082">
    <property type="component" value="Unassembled WGS sequence"/>
</dbReference>
<proteinExistence type="predicted"/>
<dbReference type="AlphaFoldDB" id="A0A378X1Z3"/>
<dbReference type="EMBL" id="UGRU01000001">
    <property type="protein sequence ID" value="SUA46845.1"/>
    <property type="molecule type" value="Genomic_DNA"/>
</dbReference>
<gene>
    <name evidence="3" type="ORF">NCTC13184_05378</name>
</gene>
<keyword evidence="2" id="KW-0732">Signal</keyword>
<feature type="compositionally biased region" description="Polar residues" evidence="1">
    <location>
        <begin position="62"/>
        <end position="85"/>
    </location>
</feature>
<sequence length="85" mass="8962">MRSTARTLPILLVLFATALLLPVRAGADAAIDDTTSHRIDELVALRAGATGASKGELLDLLSDNSWAPPTPRTPSSARQPSPNSW</sequence>
<name>A0A378X1Z3_9NOCA</name>
<evidence type="ECO:0000313" key="4">
    <source>
        <dbReference type="Proteomes" id="UP000255082"/>
    </source>
</evidence>